<dbReference type="KEGG" id="pkb:B4V02_16530"/>
<dbReference type="Pfam" id="PF03406">
    <property type="entry name" value="Phage_fiber_2"/>
    <property type="match status" value="1"/>
</dbReference>
<evidence type="ECO:0008006" key="3">
    <source>
        <dbReference type="Google" id="ProtNLM"/>
    </source>
</evidence>
<sequence>MSIKEPRKFVPTDQGHADVLNIPITTLYENDRELAAQVESIRSDPAGNGVVPKEAFDQYKQETQTQINTALQTAKDYTRDYAAPKSHTHLASDLPSASTQARGIVQLNTSTSSTATDQAATPSAVKAAYEAANAANLAAAAAENNAKNASMPRATRVIGDLNSVIENGFYDGSSMANAPSTEWYYVEHISHSQNPGAWRLQRATNFYDGVTYWRQMRNAVWTAWQIFGGGGVKKVTRYSVDMYNGTQDDDGIVSVTIPAVDPNKTSINLTGYYLDGFGPYGPNDKIWFDAKTPAVYLYNATTVRVRTTYKFKSGLDIYVYFEVIEHN</sequence>
<dbReference type="Proteomes" id="UP000214666">
    <property type="component" value="Chromosome"/>
</dbReference>
<reference evidence="1 2" key="1">
    <citation type="submission" date="2017-03" db="EMBL/GenBank/DDBJ databases">
        <title>Complete genome sequence of Paenibacillus Kribbensis producing bioflocculants.</title>
        <authorList>
            <person name="Lee H.-G."/>
            <person name="Oh H.-M."/>
        </authorList>
    </citation>
    <scope>NUCLEOTIDE SEQUENCE [LARGE SCALE GENOMIC DNA]</scope>
    <source>
        <strain evidence="1 2">AM49</strain>
    </source>
</reference>
<accession>A0A222WQ97</accession>
<dbReference type="OrthoDB" id="1624444at2"/>
<dbReference type="AlphaFoldDB" id="A0A222WQ97"/>
<dbReference type="InterPro" id="IPR005068">
    <property type="entry name" value="Phage_lambda_Stf-r2"/>
</dbReference>
<name>A0A222WQ97_9BACL</name>
<dbReference type="GO" id="GO:0019062">
    <property type="term" value="P:virion attachment to host cell"/>
    <property type="evidence" value="ECO:0007669"/>
    <property type="project" value="InterPro"/>
</dbReference>
<proteinExistence type="predicted"/>
<protein>
    <recommendedName>
        <fullName evidence="3">Phage tail protein</fullName>
    </recommendedName>
</protein>
<keyword evidence="2" id="KW-1185">Reference proteome</keyword>
<evidence type="ECO:0000313" key="1">
    <source>
        <dbReference type="EMBL" id="ASR48188.1"/>
    </source>
</evidence>
<evidence type="ECO:0000313" key="2">
    <source>
        <dbReference type="Proteomes" id="UP000214666"/>
    </source>
</evidence>
<dbReference type="EMBL" id="CP020028">
    <property type="protein sequence ID" value="ASR48188.1"/>
    <property type="molecule type" value="Genomic_DNA"/>
</dbReference>
<organism evidence="1 2">
    <name type="scientific">Paenibacillus kribbensis</name>
    <dbReference type="NCBI Taxonomy" id="172713"/>
    <lineage>
        <taxon>Bacteria</taxon>
        <taxon>Bacillati</taxon>
        <taxon>Bacillota</taxon>
        <taxon>Bacilli</taxon>
        <taxon>Bacillales</taxon>
        <taxon>Paenibacillaceae</taxon>
        <taxon>Paenibacillus</taxon>
    </lineage>
</organism>
<dbReference type="RefSeq" id="WP_094155620.1">
    <property type="nucleotide sequence ID" value="NZ_CP020028.1"/>
</dbReference>
<gene>
    <name evidence="1" type="ORF">B4V02_16530</name>
</gene>
<dbReference type="CDD" id="cd19958">
    <property type="entry name" value="pyocin_knob"/>
    <property type="match status" value="1"/>
</dbReference>
<dbReference type="GO" id="GO:0046718">
    <property type="term" value="P:symbiont entry into host cell"/>
    <property type="evidence" value="ECO:0007669"/>
    <property type="project" value="InterPro"/>
</dbReference>